<dbReference type="EMBL" id="SMGO01000002">
    <property type="protein sequence ID" value="TCK82625.1"/>
    <property type="molecule type" value="Genomic_DNA"/>
</dbReference>
<proteinExistence type="predicted"/>
<evidence type="ECO:0000313" key="2">
    <source>
        <dbReference type="EMBL" id="TCK82625.1"/>
    </source>
</evidence>
<reference evidence="2 3" key="1">
    <citation type="submission" date="2019-03" db="EMBL/GenBank/DDBJ databases">
        <title>Genomic Encyclopedia of Archaeal and Bacterial Type Strains, Phase II (KMG-II): from individual species to whole genera.</title>
        <authorList>
            <person name="Goeker M."/>
        </authorList>
    </citation>
    <scope>NUCLEOTIDE SEQUENCE [LARGE SCALE GENOMIC DNA]</scope>
    <source>
        <strain evidence="2 3">DSM 22554</strain>
    </source>
</reference>
<dbReference type="AlphaFoldDB" id="A0A4R1LU92"/>
<evidence type="ECO:0000259" key="1">
    <source>
        <dbReference type="Pfam" id="PF06283"/>
    </source>
</evidence>
<sequence>MKNKITLSLLFCFFLILSFNENLLANSNKILVFSKTVTFRHSSAISAGQIVIQQLGKENSFEVEITEDSQVFNSENLKQFDAVVFLCTTGDVLNDEQQEAFENYIQSGGGFVGIHSATDTEYDWPWYGELIGAYFKNHPRGQQDVLLNIIDANNISTSHLPQQWEKTDEIYNFKWIGQGLDVLITVDENSYEGGQNGEFHPISWFHAFDGGRSFYTALGHDEKSITDPLLVKHILGGIKYAMGRTK</sequence>
<comment type="caution">
    <text evidence="2">The sequence shown here is derived from an EMBL/GenBank/DDBJ whole genome shotgun (WGS) entry which is preliminary data.</text>
</comment>
<dbReference type="InterPro" id="IPR029062">
    <property type="entry name" value="Class_I_gatase-like"/>
</dbReference>
<dbReference type="Gene3D" id="3.40.50.880">
    <property type="match status" value="1"/>
</dbReference>
<organism evidence="2 3">
    <name type="scientific">Albibacterium bauzanense</name>
    <dbReference type="NCBI Taxonomy" id="653929"/>
    <lineage>
        <taxon>Bacteria</taxon>
        <taxon>Pseudomonadati</taxon>
        <taxon>Bacteroidota</taxon>
        <taxon>Sphingobacteriia</taxon>
        <taxon>Sphingobacteriales</taxon>
        <taxon>Sphingobacteriaceae</taxon>
        <taxon>Albibacterium</taxon>
    </lineage>
</organism>
<dbReference type="PANTHER" id="PTHR40469:SF2">
    <property type="entry name" value="GALACTOSE-BINDING DOMAIN-LIKE SUPERFAMILY PROTEIN"/>
    <property type="match status" value="1"/>
</dbReference>
<name>A0A4R1LU92_9SPHI</name>
<gene>
    <name evidence="2" type="ORF">C8N28_1209</name>
</gene>
<accession>A0A4R1LU92</accession>
<dbReference type="RefSeq" id="WP_132222617.1">
    <property type="nucleotide sequence ID" value="NZ_SMGO01000002.1"/>
</dbReference>
<dbReference type="InterPro" id="IPR029010">
    <property type="entry name" value="ThuA-like"/>
</dbReference>
<feature type="domain" description="ThuA-like" evidence="1">
    <location>
        <begin position="29"/>
        <end position="241"/>
    </location>
</feature>
<evidence type="ECO:0000313" key="3">
    <source>
        <dbReference type="Proteomes" id="UP000294616"/>
    </source>
</evidence>
<dbReference type="OrthoDB" id="9816308at2"/>
<protein>
    <recommendedName>
        <fullName evidence="1">ThuA-like domain-containing protein</fullName>
    </recommendedName>
</protein>
<dbReference type="Proteomes" id="UP000294616">
    <property type="component" value="Unassembled WGS sequence"/>
</dbReference>
<keyword evidence="3" id="KW-1185">Reference proteome</keyword>
<dbReference type="SUPFAM" id="SSF52317">
    <property type="entry name" value="Class I glutamine amidotransferase-like"/>
    <property type="match status" value="1"/>
</dbReference>
<dbReference type="Pfam" id="PF06283">
    <property type="entry name" value="ThuA"/>
    <property type="match status" value="1"/>
</dbReference>
<dbReference type="PANTHER" id="PTHR40469">
    <property type="entry name" value="SECRETED GLYCOSYL HYDROLASE"/>
    <property type="match status" value="1"/>
</dbReference>